<sequence length="336" mass="34936">MFCRRAAQKHVHSTLAALIAAAAFAIPGLAHSQAADNYPSKPIRLIIPYPPGGATDVIGRIVGQRLSEQIGGQVVIENRGGAGGNIGAAEVARAQPDGYTLLMGALTSHSVMATLEKDTIPYDLRKDFAPAGVVGFVPLVAVVNPKLPIKSLADLVSYAKANPGKLNFASSGAGAPQRMAMELFKQIAGVNIVHVAYRGSGPAMTDLVGGQVETMTETVPAAISFIKSGQLRPLAVLTPQRVSMLPDIPTAEEQGFSGFNVSSLFGVMAPAGTPAPIVAKINKALTTALAKDDAKAQLLQQGVYADALDVEASKARLNAEIEQWAKVIRDGGITAN</sequence>
<dbReference type="InterPro" id="IPR005064">
    <property type="entry name" value="BUG"/>
</dbReference>
<evidence type="ECO:0000256" key="2">
    <source>
        <dbReference type="SAM" id="SignalP"/>
    </source>
</evidence>
<dbReference type="CDD" id="cd13578">
    <property type="entry name" value="PBP2_Bug27"/>
    <property type="match status" value="1"/>
</dbReference>
<proteinExistence type="inferred from homology"/>
<evidence type="ECO:0000256" key="1">
    <source>
        <dbReference type="ARBA" id="ARBA00006987"/>
    </source>
</evidence>
<protein>
    <submittedName>
        <fullName evidence="3">Uncharacterized protein</fullName>
    </submittedName>
</protein>
<keyword evidence="2" id="KW-0732">Signal</keyword>
<dbReference type="Proteomes" id="UP000494117">
    <property type="component" value="Unassembled WGS sequence"/>
</dbReference>
<feature type="chain" id="PRO_5028897920" evidence="2">
    <location>
        <begin position="26"/>
        <end position="336"/>
    </location>
</feature>
<dbReference type="Gene3D" id="3.40.190.10">
    <property type="entry name" value="Periplasmic binding protein-like II"/>
    <property type="match status" value="1"/>
</dbReference>
<reference evidence="3 4" key="1">
    <citation type="submission" date="2020-04" db="EMBL/GenBank/DDBJ databases">
        <authorList>
            <person name="De Canck E."/>
        </authorList>
    </citation>
    <scope>NUCLEOTIDE SEQUENCE [LARGE SCALE GENOMIC DNA]</scope>
    <source>
        <strain evidence="3 4">LMG 26858</strain>
    </source>
</reference>
<dbReference type="Gene3D" id="3.40.190.150">
    <property type="entry name" value="Bordetella uptake gene, domain 1"/>
    <property type="match status" value="1"/>
</dbReference>
<dbReference type="RefSeq" id="WP_175207247.1">
    <property type="nucleotide sequence ID" value="NZ_CADILG010000014.1"/>
</dbReference>
<gene>
    <name evidence="3" type="ORF">LMG26858_02366</name>
</gene>
<dbReference type="AlphaFoldDB" id="A0A6S7D2R0"/>
<dbReference type="InterPro" id="IPR042100">
    <property type="entry name" value="Bug_dom1"/>
</dbReference>
<evidence type="ECO:0000313" key="3">
    <source>
        <dbReference type="EMBL" id="CAB3863880.1"/>
    </source>
</evidence>
<organism evidence="3 4">
    <name type="scientific">Achromobacter anxifer</name>
    <dbReference type="NCBI Taxonomy" id="1287737"/>
    <lineage>
        <taxon>Bacteria</taxon>
        <taxon>Pseudomonadati</taxon>
        <taxon>Pseudomonadota</taxon>
        <taxon>Betaproteobacteria</taxon>
        <taxon>Burkholderiales</taxon>
        <taxon>Alcaligenaceae</taxon>
        <taxon>Achromobacter</taxon>
    </lineage>
</organism>
<keyword evidence="4" id="KW-1185">Reference proteome</keyword>
<dbReference type="PANTHER" id="PTHR42928:SF5">
    <property type="entry name" value="BLR1237 PROTEIN"/>
    <property type="match status" value="1"/>
</dbReference>
<feature type="signal peptide" evidence="2">
    <location>
        <begin position="1"/>
        <end position="25"/>
    </location>
</feature>
<dbReference type="PIRSF" id="PIRSF017082">
    <property type="entry name" value="YflP"/>
    <property type="match status" value="1"/>
</dbReference>
<dbReference type="SUPFAM" id="SSF53850">
    <property type="entry name" value="Periplasmic binding protein-like II"/>
    <property type="match status" value="1"/>
</dbReference>
<accession>A0A6S7D2R0</accession>
<comment type="similarity">
    <text evidence="1">Belongs to the UPF0065 (bug) family.</text>
</comment>
<dbReference type="Pfam" id="PF03401">
    <property type="entry name" value="TctC"/>
    <property type="match status" value="1"/>
</dbReference>
<name>A0A6S7D2R0_9BURK</name>
<evidence type="ECO:0000313" key="4">
    <source>
        <dbReference type="Proteomes" id="UP000494117"/>
    </source>
</evidence>
<dbReference type="EMBL" id="CADILG010000014">
    <property type="protein sequence ID" value="CAB3863880.1"/>
    <property type="molecule type" value="Genomic_DNA"/>
</dbReference>
<dbReference type="PANTHER" id="PTHR42928">
    <property type="entry name" value="TRICARBOXYLATE-BINDING PROTEIN"/>
    <property type="match status" value="1"/>
</dbReference>